<dbReference type="PROSITE" id="PS51864">
    <property type="entry name" value="ASTACIN"/>
    <property type="match status" value="1"/>
</dbReference>
<reference evidence="3" key="1">
    <citation type="submission" date="2021-06" db="EMBL/GenBank/DDBJ databases">
        <title>Parelaphostrongylus tenuis whole genome reference sequence.</title>
        <authorList>
            <person name="Garwood T.J."/>
            <person name="Larsen P.A."/>
            <person name="Fountain-Jones N.M."/>
            <person name="Garbe J.R."/>
            <person name="Macchietto M.G."/>
            <person name="Kania S.A."/>
            <person name="Gerhold R.W."/>
            <person name="Richards J.E."/>
            <person name="Wolf T.M."/>
        </authorList>
    </citation>
    <scope>NUCLEOTIDE SEQUENCE</scope>
    <source>
        <strain evidence="3">MNPRO001-30</strain>
        <tissue evidence="3">Meninges</tissue>
    </source>
</reference>
<dbReference type="Proteomes" id="UP001196413">
    <property type="component" value="Unassembled WGS sequence"/>
</dbReference>
<dbReference type="PANTHER" id="PTHR10127">
    <property type="entry name" value="DISCOIDIN, CUB, EGF, LAMININ , AND ZINC METALLOPROTEASE DOMAIN CONTAINING"/>
    <property type="match status" value="1"/>
</dbReference>
<feature type="domain" description="Peptidase M12A" evidence="2">
    <location>
        <begin position="1"/>
        <end position="70"/>
    </location>
</feature>
<gene>
    <name evidence="3" type="ORF">KIN20_021400</name>
</gene>
<dbReference type="GO" id="GO:0006508">
    <property type="term" value="P:proteolysis"/>
    <property type="evidence" value="ECO:0007669"/>
    <property type="project" value="UniProtKB-KW"/>
</dbReference>
<dbReference type="InterPro" id="IPR024079">
    <property type="entry name" value="MetalloPept_cat_dom_sf"/>
</dbReference>
<dbReference type="AlphaFoldDB" id="A0AAD5NAR3"/>
<comment type="cofactor">
    <cofactor evidence="1">
        <name>Zn(2+)</name>
        <dbReference type="ChEBI" id="CHEBI:29105"/>
    </cofactor>
    <text evidence="1">Binds 1 zinc ion per subunit.</text>
</comment>
<keyword evidence="1" id="KW-0479">Metal-binding</keyword>
<dbReference type="InterPro" id="IPR001506">
    <property type="entry name" value="Peptidase_M12A"/>
</dbReference>
<dbReference type="Pfam" id="PF01400">
    <property type="entry name" value="Astacin"/>
    <property type="match status" value="1"/>
</dbReference>
<evidence type="ECO:0000259" key="2">
    <source>
        <dbReference type="PROSITE" id="PS51864"/>
    </source>
</evidence>
<protein>
    <recommendedName>
        <fullName evidence="2">Peptidase M12A domain-containing protein</fullName>
    </recommendedName>
</protein>
<proteinExistence type="predicted"/>
<dbReference type="GO" id="GO:0004222">
    <property type="term" value="F:metalloendopeptidase activity"/>
    <property type="evidence" value="ECO:0007669"/>
    <property type="project" value="UniProtKB-UniRule"/>
</dbReference>
<comment type="caution">
    <text evidence="1">Lacks conserved residue(s) required for the propagation of feature annotation.</text>
</comment>
<accession>A0AAD5NAR3</accession>
<dbReference type="PANTHER" id="PTHR10127:SF793">
    <property type="entry name" value="ZINC METALLOPROTEINASE NAS-31"/>
    <property type="match status" value="1"/>
</dbReference>
<dbReference type="EMBL" id="JAHQIW010004332">
    <property type="protein sequence ID" value="KAJ1361994.1"/>
    <property type="molecule type" value="Genomic_DNA"/>
</dbReference>
<keyword evidence="1" id="KW-0862">Zinc</keyword>
<keyword evidence="4" id="KW-1185">Reference proteome</keyword>
<dbReference type="Gene3D" id="3.40.390.10">
    <property type="entry name" value="Collagenase (Catalytic Domain)"/>
    <property type="match status" value="1"/>
</dbReference>
<dbReference type="GO" id="GO:0008270">
    <property type="term" value="F:zinc ion binding"/>
    <property type="evidence" value="ECO:0007669"/>
    <property type="project" value="UniProtKB-UniRule"/>
</dbReference>
<organism evidence="3 4">
    <name type="scientific">Parelaphostrongylus tenuis</name>
    <name type="common">Meningeal worm</name>
    <dbReference type="NCBI Taxonomy" id="148309"/>
    <lineage>
        <taxon>Eukaryota</taxon>
        <taxon>Metazoa</taxon>
        <taxon>Ecdysozoa</taxon>
        <taxon>Nematoda</taxon>
        <taxon>Chromadorea</taxon>
        <taxon>Rhabditida</taxon>
        <taxon>Rhabditina</taxon>
        <taxon>Rhabditomorpha</taxon>
        <taxon>Strongyloidea</taxon>
        <taxon>Metastrongylidae</taxon>
        <taxon>Parelaphostrongylus</taxon>
    </lineage>
</organism>
<feature type="active site" evidence="1">
    <location>
        <position position="9"/>
    </location>
</feature>
<comment type="caution">
    <text evidence="3">The sequence shown here is derived from an EMBL/GenBank/DDBJ whole genome shotgun (WGS) entry which is preliminary data.</text>
</comment>
<name>A0AAD5NAR3_PARTN</name>
<keyword evidence="1" id="KW-0378">Hydrolase</keyword>
<evidence type="ECO:0000313" key="3">
    <source>
        <dbReference type="EMBL" id="KAJ1361994.1"/>
    </source>
</evidence>
<keyword evidence="1" id="KW-0482">Metalloprotease</keyword>
<keyword evidence="1" id="KW-0645">Protease</keyword>
<evidence type="ECO:0000313" key="4">
    <source>
        <dbReference type="Proteomes" id="UP001196413"/>
    </source>
</evidence>
<sequence>MQVGTAAHEIGHALGFFHTQSRNDRDSFITLYAQNFMISALGGTRSNAKMADSLIPGIAPDASVLADMVE</sequence>
<feature type="binding site" evidence="1">
    <location>
        <position position="12"/>
    </location>
    <ligand>
        <name>Zn(2+)</name>
        <dbReference type="ChEBI" id="CHEBI:29105"/>
        <note>catalytic</note>
    </ligand>
</feature>
<dbReference type="SUPFAM" id="SSF55486">
    <property type="entry name" value="Metalloproteases ('zincins'), catalytic domain"/>
    <property type="match status" value="1"/>
</dbReference>
<feature type="binding site" evidence="1">
    <location>
        <position position="18"/>
    </location>
    <ligand>
        <name>Zn(2+)</name>
        <dbReference type="ChEBI" id="CHEBI:29105"/>
        <note>catalytic</note>
    </ligand>
</feature>
<feature type="binding site" evidence="1">
    <location>
        <position position="8"/>
    </location>
    <ligand>
        <name>Zn(2+)</name>
        <dbReference type="ChEBI" id="CHEBI:29105"/>
        <note>catalytic</note>
    </ligand>
</feature>
<evidence type="ECO:0000256" key="1">
    <source>
        <dbReference type="PROSITE-ProRule" id="PRU01211"/>
    </source>
</evidence>